<accession>A0AAV8X7P8</accession>
<protein>
    <recommendedName>
        <fullName evidence="4">Transposase</fullName>
    </recommendedName>
</protein>
<evidence type="ECO:0000313" key="2">
    <source>
        <dbReference type="EMBL" id="KAJ8934948.1"/>
    </source>
</evidence>
<keyword evidence="3" id="KW-1185">Reference proteome</keyword>
<feature type="region of interest" description="Disordered" evidence="1">
    <location>
        <begin position="41"/>
        <end position="71"/>
    </location>
</feature>
<name>A0AAV8X7P8_9CUCU</name>
<evidence type="ECO:0000313" key="3">
    <source>
        <dbReference type="Proteomes" id="UP001162162"/>
    </source>
</evidence>
<gene>
    <name evidence="2" type="ORF">NQ318_000485</name>
</gene>
<dbReference type="EMBL" id="JAPWTK010000959">
    <property type="protein sequence ID" value="KAJ8934948.1"/>
    <property type="molecule type" value="Genomic_DNA"/>
</dbReference>
<organism evidence="2 3">
    <name type="scientific">Aromia moschata</name>
    <dbReference type="NCBI Taxonomy" id="1265417"/>
    <lineage>
        <taxon>Eukaryota</taxon>
        <taxon>Metazoa</taxon>
        <taxon>Ecdysozoa</taxon>
        <taxon>Arthropoda</taxon>
        <taxon>Hexapoda</taxon>
        <taxon>Insecta</taxon>
        <taxon>Pterygota</taxon>
        <taxon>Neoptera</taxon>
        <taxon>Endopterygota</taxon>
        <taxon>Coleoptera</taxon>
        <taxon>Polyphaga</taxon>
        <taxon>Cucujiformia</taxon>
        <taxon>Chrysomeloidea</taxon>
        <taxon>Cerambycidae</taxon>
        <taxon>Cerambycinae</taxon>
        <taxon>Callichromatini</taxon>
        <taxon>Aromia</taxon>
    </lineage>
</organism>
<evidence type="ECO:0000256" key="1">
    <source>
        <dbReference type="SAM" id="MobiDB-lite"/>
    </source>
</evidence>
<comment type="caution">
    <text evidence="2">The sequence shown here is derived from an EMBL/GenBank/DDBJ whole genome shotgun (WGS) entry which is preliminary data.</text>
</comment>
<dbReference type="AlphaFoldDB" id="A0AAV8X7P8"/>
<evidence type="ECO:0008006" key="4">
    <source>
        <dbReference type="Google" id="ProtNLM"/>
    </source>
</evidence>
<dbReference type="Proteomes" id="UP001162162">
    <property type="component" value="Unassembled WGS sequence"/>
</dbReference>
<reference evidence="2" key="1">
    <citation type="journal article" date="2023" name="Insect Mol. Biol.">
        <title>Genome sequencing provides insights into the evolution of gene families encoding plant cell wall-degrading enzymes in longhorned beetles.</title>
        <authorList>
            <person name="Shin N.R."/>
            <person name="Okamura Y."/>
            <person name="Kirsch R."/>
            <person name="Pauchet Y."/>
        </authorList>
    </citation>
    <scope>NUCLEOTIDE SEQUENCE</scope>
    <source>
        <strain evidence="2">AMC_N1</strain>
    </source>
</reference>
<proteinExistence type="predicted"/>
<sequence>MLMLEENPHTCTSNRQTASALNISHSSILRVLTENQMHPYKLVPRRSRRPTPTATPGKEALGDGILCAPAK</sequence>